<dbReference type="OMA" id="LLGIHWV"/>
<accession>A0A336LKQ0</accession>
<feature type="transmembrane region" description="Helical" evidence="8">
    <location>
        <begin position="111"/>
        <end position="132"/>
    </location>
</feature>
<keyword evidence="6 8" id="KW-1133">Transmembrane helix</keyword>
<dbReference type="GO" id="GO:0022857">
    <property type="term" value="F:transmembrane transporter activity"/>
    <property type="evidence" value="ECO:0007669"/>
    <property type="project" value="InterPro"/>
</dbReference>
<dbReference type="VEuPathDB" id="VectorBase:CSON010693"/>
<organism evidence="10">
    <name type="scientific">Culicoides sonorensis</name>
    <name type="common">Biting midge</name>
    <dbReference type="NCBI Taxonomy" id="179676"/>
    <lineage>
        <taxon>Eukaryota</taxon>
        <taxon>Metazoa</taxon>
        <taxon>Ecdysozoa</taxon>
        <taxon>Arthropoda</taxon>
        <taxon>Hexapoda</taxon>
        <taxon>Insecta</taxon>
        <taxon>Pterygota</taxon>
        <taxon>Neoptera</taxon>
        <taxon>Endopterygota</taxon>
        <taxon>Diptera</taxon>
        <taxon>Nematocera</taxon>
        <taxon>Chironomoidea</taxon>
        <taxon>Ceratopogonidae</taxon>
        <taxon>Ceratopogoninae</taxon>
        <taxon>Culicoides</taxon>
        <taxon>Monoculicoides</taxon>
    </lineage>
</organism>
<evidence type="ECO:0000313" key="10">
    <source>
        <dbReference type="EMBL" id="SSX18774.1"/>
    </source>
</evidence>
<keyword evidence="3" id="KW-1003">Cell membrane</keyword>
<feature type="transmembrane region" description="Helical" evidence="8">
    <location>
        <begin position="144"/>
        <end position="163"/>
    </location>
</feature>
<protein>
    <submittedName>
        <fullName evidence="10">CSON010693 protein</fullName>
    </submittedName>
</protein>
<evidence type="ECO:0000256" key="6">
    <source>
        <dbReference type="ARBA" id="ARBA00022989"/>
    </source>
</evidence>
<evidence type="ECO:0000256" key="2">
    <source>
        <dbReference type="ARBA" id="ARBA00022448"/>
    </source>
</evidence>
<feature type="transmembrane region" description="Helical" evidence="8">
    <location>
        <begin position="86"/>
        <end position="105"/>
    </location>
</feature>
<feature type="transmembrane region" description="Helical" evidence="8">
    <location>
        <begin position="57"/>
        <end position="79"/>
    </location>
</feature>
<dbReference type="Pfam" id="PF00083">
    <property type="entry name" value="Sugar_tr"/>
    <property type="match status" value="1"/>
</dbReference>
<evidence type="ECO:0000256" key="8">
    <source>
        <dbReference type="SAM" id="Phobius"/>
    </source>
</evidence>
<evidence type="ECO:0000259" key="9">
    <source>
        <dbReference type="PROSITE" id="PS50850"/>
    </source>
</evidence>
<keyword evidence="7 8" id="KW-0472">Membrane</keyword>
<comment type="subcellular location">
    <subcellularLocation>
        <location evidence="1">Cell membrane</location>
        <topology evidence="1">Multi-pass membrane protein</topology>
    </subcellularLocation>
</comment>
<feature type="transmembrane region" description="Helical" evidence="8">
    <location>
        <begin position="263"/>
        <end position="283"/>
    </location>
</feature>
<feature type="transmembrane region" description="Helical" evidence="8">
    <location>
        <begin position="12"/>
        <end position="33"/>
    </location>
</feature>
<dbReference type="EMBL" id="UFQT01000043">
    <property type="protein sequence ID" value="SSX18774.1"/>
    <property type="molecule type" value="Genomic_DNA"/>
</dbReference>
<keyword evidence="2" id="KW-0813">Transport</keyword>
<feature type="transmembrane region" description="Helical" evidence="8">
    <location>
        <begin position="328"/>
        <end position="350"/>
    </location>
</feature>
<sequence length="395" mass="42858">MTEQKTSAKTQYLGTFCATLVVMGYGAVCGWPSPSIPILLSEELTPLSTGVLGIDQISWVGSLICPGGLLGTLLGGWMCDKFGRKFTACFVAFPQLASWTFIVFAKNVTHLYISRLLGGFSGGIAFVVVPIFISEIAQTEIRGFLGSMLVFSANFGIFFAYVAGAYLEFSMVPLVFLVLPIGLLIGFIFLPETPSHLAKQGRYMDAEESLRFYRGIPRGANECESFTKELSLLKNSSVQSESNKTIKDKIRLADFASRHAKRALSIGVVLVILNQFCGCFAMLNYTATIFEKAGSTLSPNMSAIIVGFIQIIGSYFSTVLVDRAGRKFCIAFSAGGTSLGLAVLGTYINMDAMGVELSAFKWIPLVSFSFVIFIASWGVLTLPFLVLSEIMPEKV</sequence>
<dbReference type="InterPro" id="IPR005828">
    <property type="entry name" value="MFS_sugar_transport-like"/>
</dbReference>
<dbReference type="GO" id="GO:0005886">
    <property type="term" value="C:plasma membrane"/>
    <property type="evidence" value="ECO:0007669"/>
    <property type="project" value="UniProtKB-SubCell"/>
</dbReference>
<dbReference type="InterPro" id="IPR036259">
    <property type="entry name" value="MFS_trans_sf"/>
</dbReference>
<feature type="domain" description="Major facilitator superfamily (MFS) profile" evidence="9">
    <location>
        <begin position="10"/>
        <end position="395"/>
    </location>
</feature>
<proteinExistence type="predicted"/>
<dbReference type="FunFam" id="1.20.1250.20:FF:000218">
    <property type="entry name" value="facilitated trehalose transporter Tret1"/>
    <property type="match status" value="1"/>
</dbReference>
<dbReference type="AlphaFoldDB" id="A0A336LKQ0"/>
<keyword evidence="5 8" id="KW-0812">Transmembrane</keyword>
<evidence type="ECO:0000256" key="3">
    <source>
        <dbReference type="ARBA" id="ARBA00022475"/>
    </source>
</evidence>
<dbReference type="SUPFAM" id="SSF103473">
    <property type="entry name" value="MFS general substrate transporter"/>
    <property type="match status" value="1"/>
</dbReference>
<dbReference type="PANTHER" id="PTHR48021:SF33">
    <property type="entry name" value="AT22075P-RELATED"/>
    <property type="match status" value="1"/>
</dbReference>
<name>A0A336LKQ0_CULSO</name>
<gene>
    <name evidence="10" type="primary">CSON010693</name>
</gene>
<dbReference type="PROSITE" id="PS50850">
    <property type="entry name" value="MFS"/>
    <property type="match status" value="1"/>
</dbReference>
<dbReference type="PANTHER" id="PTHR48021">
    <property type="match status" value="1"/>
</dbReference>
<dbReference type="Gene3D" id="1.20.1250.20">
    <property type="entry name" value="MFS general substrate transporter like domains"/>
    <property type="match status" value="1"/>
</dbReference>
<evidence type="ECO:0000256" key="5">
    <source>
        <dbReference type="ARBA" id="ARBA00022692"/>
    </source>
</evidence>
<feature type="transmembrane region" description="Helical" evidence="8">
    <location>
        <begin position="362"/>
        <end position="387"/>
    </location>
</feature>
<evidence type="ECO:0000256" key="7">
    <source>
        <dbReference type="ARBA" id="ARBA00023136"/>
    </source>
</evidence>
<feature type="transmembrane region" description="Helical" evidence="8">
    <location>
        <begin position="169"/>
        <end position="190"/>
    </location>
</feature>
<dbReference type="InterPro" id="IPR005829">
    <property type="entry name" value="Sugar_transporter_CS"/>
</dbReference>
<dbReference type="InterPro" id="IPR050549">
    <property type="entry name" value="MFS_Trehalose_Transporter"/>
</dbReference>
<feature type="transmembrane region" description="Helical" evidence="8">
    <location>
        <begin position="303"/>
        <end position="321"/>
    </location>
</feature>
<evidence type="ECO:0000256" key="1">
    <source>
        <dbReference type="ARBA" id="ARBA00004651"/>
    </source>
</evidence>
<reference evidence="10" key="1">
    <citation type="submission" date="2018-07" db="EMBL/GenBank/DDBJ databases">
        <authorList>
            <person name="Quirk P.G."/>
            <person name="Krulwich T.A."/>
        </authorList>
    </citation>
    <scope>NUCLEOTIDE SEQUENCE</scope>
</reference>
<dbReference type="PROSITE" id="PS00217">
    <property type="entry name" value="SUGAR_TRANSPORT_2"/>
    <property type="match status" value="1"/>
</dbReference>
<keyword evidence="4" id="KW-0762">Sugar transport</keyword>
<evidence type="ECO:0000256" key="4">
    <source>
        <dbReference type="ARBA" id="ARBA00022597"/>
    </source>
</evidence>
<dbReference type="InterPro" id="IPR020846">
    <property type="entry name" value="MFS_dom"/>
</dbReference>